<dbReference type="PANTHER" id="PTHR28674">
    <property type="entry name" value="SIMILAR TO DNA SEGMENT, CHR 10, WAYNE STATE UNIVERSITY 102,-EXPRESSED"/>
    <property type="match status" value="1"/>
</dbReference>
<dbReference type="EMBL" id="CAXITT010000003">
    <property type="protein sequence ID" value="CAL1526252.1"/>
    <property type="molecule type" value="Genomic_DNA"/>
</dbReference>
<dbReference type="AlphaFoldDB" id="A0AAV2H0D4"/>
<dbReference type="GO" id="GO:0000492">
    <property type="term" value="P:box C/D snoRNP assembly"/>
    <property type="evidence" value="ECO:0007669"/>
    <property type="project" value="InterPro"/>
</dbReference>
<proteinExistence type="predicted"/>
<protein>
    <submittedName>
        <fullName evidence="2">Uncharacterized protein</fullName>
    </submittedName>
</protein>
<gene>
    <name evidence="2" type="ORF">GSLYS_00000429001</name>
</gene>
<dbReference type="PANTHER" id="PTHR28674:SF1">
    <property type="entry name" value="NOP PROTEIN CHAPERONE 1"/>
    <property type="match status" value="1"/>
</dbReference>
<dbReference type="InterPro" id="IPR027921">
    <property type="entry name" value="NOPCHAP1"/>
</dbReference>
<evidence type="ECO:0000256" key="1">
    <source>
        <dbReference type="SAM" id="MobiDB-lite"/>
    </source>
</evidence>
<name>A0AAV2H0D4_LYMST</name>
<comment type="caution">
    <text evidence="2">The sequence shown here is derived from an EMBL/GenBank/DDBJ whole genome shotgun (WGS) entry which is preliminary data.</text>
</comment>
<feature type="region of interest" description="Disordered" evidence="1">
    <location>
        <begin position="137"/>
        <end position="156"/>
    </location>
</feature>
<dbReference type="GO" id="GO:0062064">
    <property type="term" value="F:box C/D methylation guide snoRNP complex binding"/>
    <property type="evidence" value="ECO:0007669"/>
    <property type="project" value="TreeGrafter"/>
</dbReference>
<accession>A0AAV2H0D4</accession>
<evidence type="ECO:0000313" key="2">
    <source>
        <dbReference type="EMBL" id="CAL1526252.1"/>
    </source>
</evidence>
<evidence type="ECO:0000313" key="3">
    <source>
        <dbReference type="Proteomes" id="UP001497497"/>
    </source>
</evidence>
<reference evidence="2 3" key="1">
    <citation type="submission" date="2024-04" db="EMBL/GenBank/DDBJ databases">
        <authorList>
            <consortium name="Genoscope - CEA"/>
            <person name="William W."/>
        </authorList>
    </citation>
    <scope>NUCLEOTIDE SEQUENCE [LARGE SCALE GENOMIC DNA]</scope>
</reference>
<organism evidence="2 3">
    <name type="scientific">Lymnaea stagnalis</name>
    <name type="common">Great pond snail</name>
    <name type="synonym">Helix stagnalis</name>
    <dbReference type="NCBI Taxonomy" id="6523"/>
    <lineage>
        <taxon>Eukaryota</taxon>
        <taxon>Metazoa</taxon>
        <taxon>Spiralia</taxon>
        <taxon>Lophotrochozoa</taxon>
        <taxon>Mollusca</taxon>
        <taxon>Gastropoda</taxon>
        <taxon>Heterobranchia</taxon>
        <taxon>Euthyneura</taxon>
        <taxon>Panpulmonata</taxon>
        <taxon>Hygrophila</taxon>
        <taxon>Lymnaeoidea</taxon>
        <taxon>Lymnaeidae</taxon>
        <taxon>Lymnaea</taxon>
    </lineage>
</organism>
<sequence length="198" mass="21835">MAAPMITQVDACFENVNQISDEKCDKNVEHSTKLSSQLLYPEKFSDCYQEKKLLIVGKDAAAVPKGQLRTVCVPPSSVLSRLKEFLPQISNANKDMASQISSCPDNIDKFDIENISGTSGHHIEMNLSMIPAECLEDSEDDSISDSEGISESESNSEENINYVNLIKLMTPEIKIAKTKDKTNKKGFIEEIGGNMPKS</sequence>
<keyword evidence="3" id="KW-1185">Reference proteome</keyword>
<dbReference type="Pfam" id="PF15370">
    <property type="entry name" value="NOPCHAP1"/>
    <property type="match status" value="1"/>
</dbReference>
<dbReference type="Proteomes" id="UP001497497">
    <property type="component" value="Unassembled WGS sequence"/>
</dbReference>